<dbReference type="Gene3D" id="3.30.70.100">
    <property type="match status" value="2"/>
</dbReference>
<dbReference type="GeneID" id="89971087"/>
<sequence>MSPVTEVVFIPLAEGQHPEDPSSSLKPAFDKILQTIISQPGAQRLHWARQIENPTIATMFIDWNSIADHQKFIDSEPYKPFMEEVLGLTAGAPTLHHVHFNPQPTDALTLGGASEVLSIYFPASYSAEDIKAFEAAWATFEKNVTASTSDVKSVSVGWAEEELTIPGTEDKGKLFQAVIGWTTMQHHLDYRNTQTFKDNIPALRGAKEVKAVVVFHITTQEVKKQ</sequence>
<evidence type="ECO:0000313" key="2">
    <source>
        <dbReference type="EMBL" id="KAK5052084.1"/>
    </source>
</evidence>
<dbReference type="AlphaFoldDB" id="A0AAV9NAB9"/>
<dbReference type="PROSITE" id="PS51725">
    <property type="entry name" value="ABM"/>
    <property type="match status" value="1"/>
</dbReference>
<feature type="domain" description="ABM" evidence="1">
    <location>
        <begin position="4"/>
        <end position="98"/>
    </location>
</feature>
<dbReference type="RefSeq" id="XP_064706098.1">
    <property type="nucleotide sequence ID" value="XM_064846488.1"/>
</dbReference>
<reference evidence="2 3" key="1">
    <citation type="submission" date="2023-08" db="EMBL/GenBank/DDBJ databases">
        <title>Black Yeasts Isolated from many extreme environments.</title>
        <authorList>
            <person name="Coleine C."/>
            <person name="Stajich J.E."/>
            <person name="Selbmann L."/>
        </authorList>
    </citation>
    <scope>NUCLEOTIDE SEQUENCE [LARGE SCALE GENOMIC DNA]</scope>
    <source>
        <strain evidence="2 3">CCFEE 5792</strain>
    </source>
</reference>
<name>A0AAV9NAB9_9EURO</name>
<dbReference type="InterPro" id="IPR007138">
    <property type="entry name" value="ABM_dom"/>
</dbReference>
<dbReference type="SUPFAM" id="SSF54909">
    <property type="entry name" value="Dimeric alpha+beta barrel"/>
    <property type="match status" value="1"/>
</dbReference>
<accession>A0AAV9NAB9</accession>
<protein>
    <recommendedName>
        <fullName evidence="1">ABM domain-containing protein</fullName>
    </recommendedName>
</protein>
<proteinExistence type="predicted"/>
<dbReference type="EMBL" id="JAVRRD010000014">
    <property type="protein sequence ID" value="KAK5052084.1"/>
    <property type="molecule type" value="Genomic_DNA"/>
</dbReference>
<gene>
    <name evidence="2" type="ORF">LTR84_002888</name>
</gene>
<dbReference type="Pfam" id="PF03992">
    <property type="entry name" value="ABM"/>
    <property type="match status" value="1"/>
</dbReference>
<comment type="caution">
    <text evidence="2">The sequence shown here is derived from an EMBL/GenBank/DDBJ whole genome shotgun (WGS) entry which is preliminary data.</text>
</comment>
<evidence type="ECO:0000259" key="1">
    <source>
        <dbReference type="PROSITE" id="PS51725"/>
    </source>
</evidence>
<organism evidence="2 3">
    <name type="scientific">Exophiala bonariae</name>
    <dbReference type="NCBI Taxonomy" id="1690606"/>
    <lineage>
        <taxon>Eukaryota</taxon>
        <taxon>Fungi</taxon>
        <taxon>Dikarya</taxon>
        <taxon>Ascomycota</taxon>
        <taxon>Pezizomycotina</taxon>
        <taxon>Eurotiomycetes</taxon>
        <taxon>Chaetothyriomycetidae</taxon>
        <taxon>Chaetothyriales</taxon>
        <taxon>Herpotrichiellaceae</taxon>
        <taxon>Exophiala</taxon>
    </lineage>
</organism>
<evidence type="ECO:0000313" key="3">
    <source>
        <dbReference type="Proteomes" id="UP001358417"/>
    </source>
</evidence>
<keyword evidence="3" id="KW-1185">Reference proteome</keyword>
<dbReference type="Proteomes" id="UP001358417">
    <property type="component" value="Unassembled WGS sequence"/>
</dbReference>
<dbReference type="InterPro" id="IPR011008">
    <property type="entry name" value="Dimeric_a/b-barrel"/>
</dbReference>